<dbReference type="InterPro" id="IPR016187">
    <property type="entry name" value="CTDL_fold"/>
</dbReference>
<organism evidence="3 4">
    <name type="scientific">Dreissena polymorpha</name>
    <name type="common">Zebra mussel</name>
    <name type="synonym">Mytilus polymorpha</name>
    <dbReference type="NCBI Taxonomy" id="45954"/>
    <lineage>
        <taxon>Eukaryota</taxon>
        <taxon>Metazoa</taxon>
        <taxon>Spiralia</taxon>
        <taxon>Lophotrochozoa</taxon>
        <taxon>Mollusca</taxon>
        <taxon>Bivalvia</taxon>
        <taxon>Autobranchia</taxon>
        <taxon>Heteroconchia</taxon>
        <taxon>Euheterodonta</taxon>
        <taxon>Imparidentia</taxon>
        <taxon>Neoheterodontei</taxon>
        <taxon>Myida</taxon>
        <taxon>Dreissenoidea</taxon>
        <taxon>Dreissenidae</taxon>
        <taxon>Dreissena</taxon>
    </lineage>
</organism>
<evidence type="ECO:0000259" key="2">
    <source>
        <dbReference type="PROSITE" id="PS50041"/>
    </source>
</evidence>
<protein>
    <recommendedName>
        <fullName evidence="2">C-type lectin domain-containing protein</fullName>
    </recommendedName>
</protein>
<dbReference type="AlphaFoldDB" id="A0A9D4DPX4"/>
<proteinExistence type="predicted"/>
<keyword evidence="4" id="KW-1185">Reference proteome</keyword>
<dbReference type="Gene3D" id="3.10.100.10">
    <property type="entry name" value="Mannose-Binding Protein A, subunit A"/>
    <property type="match status" value="1"/>
</dbReference>
<evidence type="ECO:0000256" key="1">
    <source>
        <dbReference type="SAM" id="SignalP"/>
    </source>
</evidence>
<sequence>MIRIGIILLVVFGFSDATCPDGWTRFHSSCYLFGHTAYTFLDAQRQCEHYKATLVNIESREEYNFIRGFLMMICDQLHWIGLTDETTEGTWKYYPSEKIAEFLNWYPGDREPNEGTRANCAAIYAGYNYQYADSPCTAQYQSICELADGGVDIVG</sequence>
<gene>
    <name evidence="3" type="ORF">DPMN_186886</name>
</gene>
<dbReference type="CDD" id="cd00037">
    <property type="entry name" value="CLECT"/>
    <property type="match status" value="1"/>
</dbReference>
<dbReference type="Pfam" id="PF00059">
    <property type="entry name" value="Lectin_C"/>
    <property type="match status" value="1"/>
</dbReference>
<dbReference type="EMBL" id="JAIWYP010000010">
    <property type="protein sequence ID" value="KAH3752270.1"/>
    <property type="molecule type" value="Genomic_DNA"/>
</dbReference>
<name>A0A9D4DPX4_DREPO</name>
<evidence type="ECO:0000313" key="3">
    <source>
        <dbReference type="EMBL" id="KAH3752270.1"/>
    </source>
</evidence>
<evidence type="ECO:0000313" key="4">
    <source>
        <dbReference type="Proteomes" id="UP000828390"/>
    </source>
</evidence>
<keyword evidence="1" id="KW-0732">Signal</keyword>
<reference evidence="3" key="1">
    <citation type="journal article" date="2019" name="bioRxiv">
        <title>The Genome of the Zebra Mussel, Dreissena polymorpha: A Resource for Invasive Species Research.</title>
        <authorList>
            <person name="McCartney M.A."/>
            <person name="Auch B."/>
            <person name="Kono T."/>
            <person name="Mallez S."/>
            <person name="Zhang Y."/>
            <person name="Obille A."/>
            <person name="Becker A."/>
            <person name="Abrahante J.E."/>
            <person name="Garbe J."/>
            <person name="Badalamenti J.P."/>
            <person name="Herman A."/>
            <person name="Mangelson H."/>
            <person name="Liachko I."/>
            <person name="Sullivan S."/>
            <person name="Sone E.D."/>
            <person name="Koren S."/>
            <person name="Silverstein K.A.T."/>
            <person name="Beckman K.B."/>
            <person name="Gohl D.M."/>
        </authorList>
    </citation>
    <scope>NUCLEOTIDE SEQUENCE</scope>
    <source>
        <strain evidence="3">Duluth1</strain>
        <tissue evidence="3">Whole animal</tissue>
    </source>
</reference>
<dbReference type="PANTHER" id="PTHR22803">
    <property type="entry name" value="MANNOSE, PHOSPHOLIPASE, LECTIN RECEPTOR RELATED"/>
    <property type="match status" value="1"/>
</dbReference>
<feature type="signal peptide" evidence="1">
    <location>
        <begin position="1"/>
        <end position="17"/>
    </location>
</feature>
<feature type="domain" description="C-type lectin" evidence="2">
    <location>
        <begin position="26"/>
        <end position="145"/>
    </location>
</feature>
<accession>A0A9D4DPX4</accession>
<dbReference type="InterPro" id="IPR050111">
    <property type="entry name" value="C-type_lectin/snaclec_domain"/>
</dbReference>
<dbReference type="SUPFAM" id="SSF56436">
    <property type="entry name" value="C-type lectin-like"/>
    <property type="match status" value="1"/>
</dbReference>
<feature type="chain" id="PRO_5039467291" description="C-type lectin domain-containing protein" evidence="1">
    <location>
        <begin position="18"/>
        <end position="155"/>
    </location>
</feature>
<dbReference type="SMART" id="SM00034">
    <property type="entry name" value="CLECT"/>
    <property type="match status" value="1"/>
</dbReference>
<dbReference type="Proteomes" id="UP000828390">
    <property type="component" value="Unassembled WGS sequence"/>
</dbReference>
<reference evidence="3" key="2">
    <citation type="submission" date="2020-11" db="EMBL/GenBank/DDBJ databases">
        <authorList>
            <person name="McCartney M.A."/>
            <person name="Auch B."/>
            <person name="Kono T."/>
            <person name="Mallez S."/>
            <person name="Becker A."/>
            <person name="Gohl D.M."/>
            <person name="Silverstein K.A.T."/>
            <person name="Koren S."/>
            <person name="Bechman K.B."/>
            <person name="Herman A."/>
            <person name="Abrahante J.E."/>
            <person name="Garbe J."/>
        </authorList>
    </citation>
    <scope>NUCLEOTIDE SEQUENCE</scope>
    <source>
        <strain evidence="3">Duluth1</strain>
        <tissue evidence="3">Whole animal</tissue>
    </source>
</reference>
<dbReference type="InterPro" id="IPR001304">
    <property type="entry name" value="C-type_lectin-like"/>
</dbReference>
<comment type="caution">
    <text evidence="3">The sequence shown here is derived from an EMBL/GenBank/DDBJ whole genome shotgun (WGS) entry which is preliminary data.</text>
</comment>
<dbReference type="InterPro" id="IPR016186">
    <property type="entry name" value="C-type_lectin-like/link_sf"/>
</dbReference>
<dbReference type="PROSITE" id="PS50041">
    <property type="entry name" value="C_TYPE_LECTIN_2"/>
    <property type="match status" value="1"/>
</dbReference>